<sequence length="194" mass="21707">MNNTEGYITKATPLLIQSGKELKMRKLLCLTSILAISLALAACGNNNSSATDRDHNANDNLNREPEQSKEDNISNAKIKLTFDNKEVLVRMHDNPISKDFLAQLPLTVTFEDYIGKEKISILQKKLSIDDVQAGNQSKKGDFAYYAPWGNVAIFYKDFEDATNDLIILGQIESGKENFENVDGTFTVRIEKVTK</sequence>
<feature type="compositionally biased region" description="Basic and acidic residues" evidence="1">
    <location>
        <begin position="51"/>
        <end position="72"/>
    </location>
</feature>
<feature type="chain" id="PRO_5038713998" description="Cyclophilin-like domain-containing protein" evidence="2">
    <location>
        <begin position="42"/>
        <end position="194"/>
    </location>
</feature>
<evidence type="ECO:0000313" key="5">
    <source>
        <dbReference type="Proteomes" id="UP000001283"/>
    </source>
</evidence>
<feature type="region of interest" description="Disordered" evidence="1">
    <location>
        <begin position="48"/>
        <end position="73"/>
    </location>
</feature>
<accession>A0A8D3WYB3</accession>
<dbReference type="AlphaFoldDB" id="A0A8D3WYB3"/>
<evidence type="ECO:0000256" key="2">
    <source>
        <dbReference type="SAM" id="SignalP"/>
    </source>
</evidence>
<dbReference type="EMBL" id="CP003017">
    <property type="protein sequence ID" value="AEN88362.1"/>
    <property type="molecule type" value="Genomic_DNA"/>
</dbReference>
<dbReference type="Proteomes" id="UP000001283">
    <property type="component" value="Chromosome"/>
</dbReference>
<dbReference type="Pfam" id="PF18050">
    <property type="entry name" value="Cyclophil_like2"/>
    <property type="match status" value="1"/>
</dbReference>
<feature type="domain" description="Cyclophilin-like" evidence="3">
    <location>
        <begin position="80"/>
        <end position="190"/>
    </location>
</feature>
<gene>
    <name evidence="4" type="ORF">BMWSH_1479</name>
</gene>
<protein>
    <recommendedName>
        <fullName evidence="3">Cyclophilin-like domain-containing protein</fullName>
    </recommendedName>
</protein>
<name>A0A8D3WYB3_PRIMW</name>
<evidence type="ECO:0000259" key="3">
    <source>
        <dbReference type="Pfam" id="PF18050"/>
    </source>
</evidence>
<dbReference type="SUPFAM" id="SSF50891">
    <property type="entry name" value="Cyclophilin-like"/>
    <property type="match status" value="1"/>
</dbReference>
<feature type="signal peptide" evidence="2">
    <location>
        <begin position="1"/>
        <end position="41"/>
    </location>
</feature>
<dbReference type="InterPro" id="IPR041183">
    <property type="entry name" value="Cyclophilin-like"/>
</dbReference>
<dbReference type="KEGG" id="bmh:BMWSH_1479"/>
<keyword evidence="2" id="KW-0732">Signal</keyword>
<dbReference type="Gene3D" id="2.40.100.20">
    <property type="match status" value="1"/>
</dbReference>
<dbReference type="InterPro" id="IPR029000">
    <property type="entry name" value="Cyclophilin-like_dom_sf"/>
</dbReference>
<evidence type="ECO:0000256" key="1">
    <source>
        <dbReference type="SAM" id="MobiDB-lite"/>
    </source>
</evidence>
<evidence type="ECO:0000313" key="4">
    <source>
        <dbReference type="EMBL" id="AEN88362.1"/>
    </source>
</evidence>
<organism evidence="4 5">
    <name type="scientific">Priestia megaterium (strain WSH-002)</name>
    <name type="common">Bacillus megaterium</name>
    <dbReference type="NCBI Taxonomy" id="1006007"/>
    <lineage>
        <taxon>Bacteria</taxon>
        <taxon>Bacillati</taxon>
        <taxon>Bacillota</taxon>
        <taxon>Bacilli</taxon>
        <taxon>Bacillales</taxon>
        <taxon>Bacillaceae</taxon>
        <taxon>Priestia</taxon>
    </lineage>
</organism>
<reference evidence="4 5" key="1">
    <citation type="journal article" date="2011" name="J. Bacteriol.">
        <title>Complete genome sequence of the industrial strain Bacillus megaterium WSH-002.</title>
        <authorList>
            <person name="Liu L."/>
            <person name="Li Y."/>
            <person name="Zhang J."/>
            <person name="Zou W."/>
            <person name="Zhou Z."/>
            <person name="Liu J."/>
            <person name="Li X."/>
            <person name="Wang L."/>
            <person name="Chen J."/>
        </authorList>
    </citation>
    <scope>NUCLEOTIDE SEQUENCE [LARGE SCALE GENOMIC DNA]</scope>
    <source>
        <strain evidence="4 5">WSH-002</strain>
    </source>
</reference>
<dbReference type="RefSeq" id="WP_014458813.1">
    <property type="nucleotide sequence ID" value="NC_017138.1"/>
</dbReference>
<proteinExistence type="predicted"/>